<dbReference type="Proteomes" id="UP000176244">
    <property type="component" value="Unassembled WGS sequence"/>
</dbReference>
<dbReference type="OrthoDB" id="1778866at2"/>
<dbReference type="RefSeq" id="WP_070369832.1">
    <property type="nucleotide sequence ID" value="NZ_JAYFRG010000035.1"/>
</dbReference>
<keyword evidence="1" id="KW-0175">Coiled coil</keyword>
<evidence type="ECO:0000256" key="1">
    <source>
        <dbReference type="SAM" id="Coils"/>
    </source>
</evidence>
<dbReference type="EMBL" id="LKEU01000013">
    <property type="protein sequence ID" value="OFV71990.1"/>
    <property type="molecule type" value="Genomic_DNA"/>
</dbReference>
<gene>
    <name evidence="2" type="ORF">ACWI_04640</name>
</gene>
<feature type="coiled-coil region" evidence="1">
    <location>
        <begin position="9"/>
        <end position="70"/>
    </location>
</feature>
<comment type="caution">
    <text evidence="2">The sequence shown here is derived from an EMBL/GenBank/DDBJ whole genome shotgun (WGS) entry which is preliminary data.</text>
</comment>
<evidence type="ECO:0000313" key="3">
    <source>
        <dbReference type="Proteomes" id="UP000176244"/>
    </source>
</evidence>
<accession>A0A1F2PKQ3</accession>
<dbReference type="AlphaFoldDB" id="A0A1F2PKQ3"/>
<name>A0A1F2PKQ3_9FIRM</name>
<evidence type="ECO:0000313" key="2">
    <source>
        <dbReference type="EMBL" id="OFV71990.1"/>
    </source>
</evidence>
<reference evidence="2 3" key="1">
    <citation type="submission" date="2015-09" db="EMBL/GenBank/DDBJ databases">
        <title>Genome sequence of Acetobacterium wieringae DSM 1911.</title>
        <authorList>
            <person name="Poehlein A."/>
            <person name="Bengelsdorf F.R."/>
            <person name="Schiel-Bengelsdorf B."/>
            <person name="Duerre P."/>
            <person name="Daniel R."/>
        </authorList>
    </citation>
    <scope>NUCLEOTIDE SEQUENCE [LARGE SCALE GENOMIC DNA]</scope>
    <source>
        <strain evidence="2 3">DSM 1911</strain>
    </source>
</reference>
<sequence>MEDFTTLTNEELKNRLAYLKEELQDVENERSFIFKQSGMHVSSSKISMQMEEFDTEIKRLKSQIDACTEAITSGEA</sequence>
<evidence type="ECO:0008006" key="4">
    <source>
        <dbReference type="Google" id="ProtNLM"/>
    </source>
</evidence>
<proteinExistence type="predicted"/>
<protein>
    <recommendedName>
        <fullName evidence="4">50S ribosomal protein L29</fullName>
    </recommendedName>
</protein>
<organism evidence="2 3">
    <name type="scientific">Acetobacterium wieringae</name>
    <dbReference type="NCBI Taxonomy" id="52694"/>
    <lineage>
        <taxon>Bacteria</taxon>
        <taxon>Bacillati</taxon>
        <taxon>Bacillota</taxon>
        <taxon>Clostridia</taxon>
        <taxon>Eubacteriales</taxon>
        <taxon>Eubacteriaceae</taxon>
        <taxon>Acetobacterium</taxon>
    </lineage>
</organism>